<dbReference type="EMBL" id="JAJOZR010000008">
    <property type="protein sequence ID" value="MCD7110058.1"/>
    <property type="molecule type" value="Genomic_DNA"/>
</dbReference>
<reference evidence="1" key="1">
    <citation type="submission" date="2021-12" db="EMBL/GenBank/DDBJ databases">
        <authorList>
            <person name="Li Y."/>
        </authorList>
    </citation>
    <scope>NUCLEOTIDE SEQUENCE</scope>
    <source>
        <strain evidence="1">DKSPLA3</strain>
    </source>
</reference>
<sequence>MSEHIDVAKVENSPLRRVRSVDDFCRRYRLGDEEKNRLTRLFGSFATEQELLTNATRAPVFR</sequence>
<keyword evidence="2" id="KW-1185">Reference proteome</keyword>
<dbReference type="Proteomes" id="UP001139089">
    <property type="component" value="Unassembled WGS sequence"/>
</dbReference>
<accession>A0A9X1NVF4</accession>
<organism evidence="1 2">
    <name type="scientific">Rhizobium quercicola</name>
    <dbReference type="NCBI Taxonomy" id="2901226"/>
    <lineage>
        <taxon>Bacteria</taxon>
        <taxon>Pseudomonadati</taxon>
        <taxon>Pseudomonadota</taxon>
        <taxon>Alphaproteobacteria</taxon>
        <taxon>Hyphomicrobiales</taxon>
        <taxon>Rhizobiaceae</taxon>
        <taxon>Rhizobium/Agrobacterium group</taxon>
        <taxon>Rhizobium</taxon>
    </lineage>
</organism>
<proteinExistence type="predicted"/>
<name>A0A9X1NVF4_9HYPH</name>
<evidence type="ECO:0000313" key="1">
    <source>
        <dbReference type="EMBL" id="MCD7110058.1"/>
    </source>
</evidence>
<dbReference type="AlphaFoldDB" id="A0A9X1NVF4"/>
<gene>
    <name evidence="1" type="ORF">LRX75_13525</name>
</gene>
<evidence type="ECO:0000313" key="2">
    <source>
        <dbReference type="Proteomes" id="UP001139089"/>
    </source>
</evidence>
<protein>
    <submittedName>
        <fullName evidence="1">Uncharacterized protein</fullName>
    </submittedName>
</protein>
<dbReference type="RefSeq" id="WP_231815179.1">
    <property type="nucleotide sequence ID" value="NZ_JAJOZR010000008.1"/>
</dbReference>
<comment type="caution">
    <text evidence="1">The sequence shown here is derived from an EMBL/GenBank/DDBJ whole genome shotgun (WGS) entry which is preliminary data.</text>
</comment>